<dbReference type="Proteomes" id="UP001139031">
    <property type="component" value="Unassembled WGS sequence"/>
</dbReference>
<reference evidence="3" key="1">
    <citation type="submission" date="2021-08" db="EMBL/GenBank/DDBJ databases">
        <authorList>
            <person name="Stevens D.C."/>
        </authorList>
    </citation>
    <scope>NUCLEOTIDE SEQUENCE</scope>
    <source>
        <strain evidence="3">DSM 53165</strain>
    </source>
</reference>
<dbReference type="PANTHER" id="PTHR30160:SF1">
    <property type="entry name" value="LIPOPOLYSACCHARIDE 1,2-N-ACETYLGLUCOSAMINETRANSFERASE-RELATED"/>
    <property type="match status" value="1"/>
</dbReference>
<evidence type="ECO:0000256" key="2">
    <source>
        <dbReference type="ARBA" id="ARBA00022679"/>
    </source>
</evidence>
<protein>
    <submittedName>
        <fullName evidence="3">Glycosyltransferase family 9 protein</fullName>
    </submittedName>
</protein>
<keyword evidence="1" id="KW-0328">Glycosyltransferase</keyword>
<keyword evidence="4" id="KW-1185">Reference proteome</keyword>
<dbReference type="InterPro" id="IPR002201">
    <property type="entry name" value="Glyco_trans_9"/>
</dbReference>
<dbReference type="SUPFAM" id="SSF53756">
    <property type="entry name" value="UDP-Glycosyltransferase/glycogen phosphorylase"/>
    <property type="match status" value="1"/>
</dbReference>
<dbReference type="EMBL" id="JAIRAU010000019">
    <property type="protein sequence ID" value="MBZ5710677.1"/>
    <property type="molecule type" value="Genomic_DNA"/>
</dbReference>
<dbReference type="InterPro" id="IPR051199">
    <property type="entry name" value="LPS_LOS_Heptosyltrfase"/>
</dbReference>
<organism evidence="3 4">
    <name type="scientific">Nannocystis pusilla</name>
    <dbReference type="NCBI Taxonomy" id="889268"/>
    <lineage>
        <taxon>Bacteria</taxon>
        <taxon>Pseudomonadati</taxon>
        <taxon>Myxococcota</taxon>
        <taxon>Polyangia</taxon>
        <taxon>Nannocystales</taxon>
        <taxon>Nannocystaceae</taxon>
        <taxon>Nannocystis</taxon>
    </lineage>
</organism>
<evidence type="ECO:0000256" key="1">
    <source>
        <dbReference type="ARBA" id="ARBA00022676"/>
    </source>
</evidence>
<dbReference type="CDD" id="cd03789">
    <property type="entry name" value="GT9_LPS_heptosyltransferase"/>
    <property type="match status" value="1"/>
</dbReference>
<sequence length="370" mass="38621">MARLVALADSLDARADEETTVRRAAGRTQERPLAVAGCRPREVVVMRALPGLGDFLCVTPALRALRGALPAARVTLLGLAGTRPLVDRYRHLLDAFLEFPGFPGLPEAPANVRALPEFLRAVQGRFDLALQMHGSGVVSNTFVQLLGARVSAGCYATPLACPDPATFMPYPAGLAEPQVYLALLASLGIAGRGERLEFPIAGHEQAELDTLLRGLAVADDAALALVHVGAADARRRVEPWVLGRVVDGLAERGLEPALTGSCADAALAESVRAHVRSRPLDLVGRTSLGTLGALVRRARLVVAGDTGVSHLASALGTASVIVFLASAPQRWAPLDRRLHRVVDGRTAPAGAAAILAEVDAVLAATGVAHA</sequence>
<accession>A0ABS7TR23</accession>
<dbReference type="RefSeq" id="WP_224192447.1">
    <property type="nucleotide sequence ID" value="NZ_JAIRAU010000019.1"/>
</dbReference>
<keyword evidence="2" id="KW-0808">Transferase</keyword>
<comment type="caution">
    <text evidence="3">The sequence shown here is derived from an EMBL/GenBank/DDBJ whole genome shotgun (WGS) entry which is preliminary data.</text>
</comment>
<evidence type="ECO:0000313" key="3">
    <source>
        <dbReference type="EMBL" id="MBZ5710677.1"/>
    </source>
</evidence>
<proteinExistence type="predicted"/>
<name>A0ABS7TR23_9BACT</name>
<evidence type="ECO:0000313" key="4">
    <source>
        <dbReference type="Proteomes" id="UP001139031"/>
    </source>
</evidence>
<dbReference type="Pfam" id="PF01075">
    <property type="entry name" value="Glyco_transf_9"/>
    <property type="match status" value="1"/>
</dbReference>
<dbReference type="PANTHER" id="PTHR30160">
    <property type="entry name" value="TETRAACYLDISACCHARIDE 4'-KINASE-RELATED"/>
    <property type="match status" value="1"/>
</dbReference>
<dbReference type="Gene3D" id="3.40.50.2000">
    <property type="entry name" value="Glycogen Phosphorylase B"/>
    <property type="match status" value="2"/>
</dbReference>
<gene>
    <name evidence="3" type="ORF">K7C98_15555</name>
</gene>